<dbReference type="RefSeq" id="WP_185673746.1">
    <property type="nucleotide sequence ID" value="NZ_JACHVB010000004.1"/>
</dbReference>
<proteinExistence type="predicted"/>
<dbReference type="Proteomes" id="UP000546464">
    <property type="component" value="Unassembled WGS sequence"/>
</dbReference>
<gene>
    <name evidence="1" type="ORF">H5P28_00375</name>
</gene>
<dbReference type="AlphaFoldDB" id="A0A842HAP5"/>
<accession>A0A842HAP5</accession>
<name>A0A842HAP5_9BACT</name>
<evidence type="ECO:0000313" key="1">
    <source>
        <dbReference type="EMBL" id="MBC2592707.1"/>
    </source>
</evidence>
<dbReference type="EMBL" id="JACHVB010000004">
    <property type="protein sequence ID" value="MBC2592707.1"/>
    <property type="molecule type" value="Genomic_DNA"/>
</dbReference>
<keyword evidence="2" id="KW-1185">Reference proteome</keyword>
<sequence length="166" mass="17213">MTFDRIDLLAPGDARLIFTVPGGETDRPLPEGQRPPATAVAIALDLDAGELTATLEDGSSEVIALSAADIAAVAAAPVVEPPVVPTSVRKIQFALQCLAMGIDIDALLAAIPEETERKVAQARWSGATVIFRADPLVLMLAAALEMTEADLDTAFIAAATLDPIPS</sequence>
<reference evidence="1 2" key="1">
    <citation type="submission" date="2020-07" db="EMBL/GenBank/DDBJ databases">
        <authorList>
            <person name="Feng X."/>
        </authorList>
    </citation>
    <scope>NUCLEOTIDE SEQUENCE [LARGE SCALE GENOMIC DNA]</scope>
    <source>
        <strain evidence="1 2">JCM31066</strain>
    </source>
</reference>
<protein>
    <submittedName>
        <fullName evidence="1">Uncharacterized protein</fullName>
    </submittedName>
</protein>
<comment type="caution">
    <text evidence="1">The sequence shown here is derived from an EMBL/GenBank/DDBJ whole genome shotgun (WGS) entry which is preliminary data.</text>
</comment>
<organism evidence="1 2">
    <name type="scientific">Ruficoccus amylovorans</name>
    <dbReference type="NCBI Taxonomy" id="1804625"/>
    <lineage>
        <taxon>Bacteria</taxon>
        <taxon>Pseudomonadati</taxon>
        <taxon>Verrucomicrobiota</taxon>
        <taxon>Opitutia</taxon>
        <taxon>Puniceicoccales</taxon>
        <taxon>Cerasicoccaceae</taxon>
        <taxon>Ruficoccus</taxon>
    </lineage>
</organism>
<evidence type="ECO:0000313" key="2">
    <source>
        <dbReference type="Proteomes" id="UP000546464"/>
    </source>
</evidence>